<evidence type="ECO:0000313" key="1">
    <source>
        <dbReference type="EMBL" id="MCH3852973.1"/>
    </source>
</evidence>
<dbReference type="EMBL" id="JAJUOL010000554">
    <property type="protein sequence ID" value="MCH3852973.1"/>
    <property type="molecule type" value="Genomic_DNA"/>
</dbReference>
<organism evidence="1 2">
    <name type="scientific">Campylobacter jejuni</name>
    <dbReference type="NCBI Taxonomy" id="197"/>
    <lineage>
        <taxon>Bacteria</taxon>
        <taxon>Pseudomonadati</taxon>
        <taxon>Campylobacterota</taxon>
        <taxon>Epsilonproteobacteria</taxon>
        <taxon>Campylobacterales</taxon>
        <taxon>Campylobacteraceae</taxon>
        <taxon>Campylobacter</taxon>
    </lineage>
</organism>
<comment type="caution">
    <text evidence="1">The sequence shown here is derived from an EMBL/GenBank/DDBJ whole genome shotgun (WGS) entry which is preliminary data.</text>
</comment>
<dbReference type="AlphaFoldDB" id="A0AAW5EJF9"/>
<evidence type="ECO:0000313" key="2">
    <source>
        <dbReference type="Proteomes" id="UP001199644"/>
    </source>
</evidence>
<proteinExistence type="predicted"/>
<dbReference type="InterPro" id="IPR043135">
    <property type="entry name" value="Fur_C"/>
</dbReference>
<dbReference type="Proteomes" id="UP001199644">
    <property type="component" value="Unassembled WGS sequence"/>
</dbReference>
<accession>A0AAW5EJF9</accession>
<name>A0AAW5EJF9_CAMJU</name>
<dbReference type="Gene3D" id="3.30.1490.190">
    <property type="match status" value="1"/>
</dbReference>
<feature type="non-terminal residue" evidence="1">
    <location>
        <position position="1"/>
    </location>
</feature>
<gene>
    <name evidence="1" type="ORF">LZC39_12830</name>
</gene>
<reference evidence="1" key="1">
    <citation type="submission" date="2021-12" db="EMBL/GenBank/DDBJ databases">
        <title>Prevalence of phenicol resistance gene fexA in Campylobacter isolated from poultry supply chain.</title>
        <authorList>
            <person name="Tang B."/>
            <person name="Zheng X."/>
            <person name="Lin J."/>
            <person name="Lin R."/>
            <person name="Yang H."/>
            <person name="Shen Z."/>
            <person name="Xia F."/>
        </authorList>
    </citation>
    <scope>NUCLEOTIDE SEQUENCE</scope>
    <source>
        <strain evidence="1">CJHN2011004</strain>
    </source>
</reference>
<protein>
    <submittedName>
        <fullName evidence="1">Transcriptional repressor</fullName>
    </submittedName>
</protein>
<sequence>RQQALIAKEHGFKLTGHLMQLYGVCNNCNQKAKVKI</sequence>